<accession>A0ABV0RPN1</accession>
<reference evidence="2 3" key="1">
    <citation type="submission" date="2021-06" db="EMBL/GenBank/DDBJ databases">
        <authorList>
            <person name="Palmer J.M."/>
        </authorList>
    </citation>
    <scope>NUCLEOTIDE SEQUENCE [LARGE SCALE GENOMIC DNA]</scope>
    <source>
        <strain evidence="2 3">XC_2019</strain>
        <tissue evidence="2">Muscle</tissue>
    </source>
</reference>
<evidence type="ECO:0000313" key="3">
    <source>
        <dbReference type="Proteomes" id="UP001434883"/>
    </source>
</evidence>
<keyword evidence="1" id="KW-0472">Membrane</keyword>
<comment type="caution">
    <text evidence="2">The sequence shown here is derived from an EMBL/GenBank/DDBJ whole genome shotgun (WGS) entry which is preliminary data.</text>
</comment>
<feature type="transmembrane region" description="Helical" evidence="1">
    <location>
        <begin position="64"/>
        <end position="86"/>
    </location>
</feature>
<name>A0ABV0RPN1_9TELE</name>
<organism evidence="2 3">
    <name type="scientific">Xenoophorus captivus</name>
    <dbReference type="NCBI Taxonomy" id="1517983"/>
    <lineage>
        <taxon>Eukaryota</taxon>
        <taxon>Metazoa</taxon>
        <taxon>Chordata</taxon>
        <taxon>Craniata</taxon>
        <taxon>Vertebrata</taxon>
        <taxon>Euteleostomi</taxon>
        <taxon>Actinopterygii</taxon>
        <taxon>Neopterygii</taxon>
        <taxon>Teleostei</taxon>
        <taxon>Neoteleostei</taxon>
        <taxon>Acanthomorphata</taxon>
        <taxon>Ovalentaria</taxon>
        <taxon>Atherinomorphae</taxon>
        <taxon>Cyprinodontiformes</taxon>
        <taxon>Goodeidae</taxon>
        <taxon>Xenoophorus</taxon>
    </lineage>
</organism>
<protein>
    <submittedName>
        <fullName evidence="2">Uncharacterized protein</fullName>
    </submittedName>
</protein>
<keyword evidence="1" id="KW-0812">Transmembrane</keyword>
<proteinExistence type="predicted"/>
<dbReference type="Proteomes" id="UP001434883">
    <property type="component" value="Unassembled WGS sequence"/>
</dbReference>
<evidence type="ECO:0000256" key="1">
    <source>
        <dbReference type="SAM" id="Phobius"/>
    </source>
</evidence>
<evidence type="ECO:0000313" key="2">
    <source>
        <dbReference type="EMBL" id="MEQ2209631.1"/>
    </source>
</evidence>
<keyword evidence="1" id="KW-1133">Transmembrane helix</keyword>
<gene>
    <name evidence="2" type="ORF">XENOCAPTIV_001731</name>
</gene>
<dbReference type="EMBL" id="JAHRIN010051581">
    <property type="protein sequence ID" value="MEQ2209631.1"/>
    <property type="molecule type" value="Genomic_DNA"/>
</dbReference>
<keyword evidence="3" id="KW-1185">Reference proteome</keyword>
<sequence length="121" mass="13710">MRSCQVVPSLPLIAWMLTAGRTPPTRPRLPPLLAHLAASTLTLPTDLLAFPAFFSFPLWSAVKIILYFTSFFLFTSLIVVYFLMLFHQECTSHHQKLAQYDIFDKGGKIVRHRCITGTNVT</sequence>